<sequence>LSPAAQARRALLLGARLAQWAASVLLSLEWSLALQGCSLPDPAGHSAGPVLHFHPLLYCLLIDAKFK</sequence>
<dbReference type="Proteomes" id="UP000485058">
    <property type="component" value="Unassembled WGS sequence"/>
</dbReference>
<protein>
    <submittedName>
        <fullName evidence="2">Uncharacterized protein</fullName>
    </submittedName>
</protein>
<organism evidence="2 3">
    <name type="scientific">Haematococcus lacustris</name>
    <name type="common">Green alga</name>
    <name type="synonym">Haematococcus pluvialis</name>
    <dbReference type="NCBI Taxonomy" id="44745"/>
    <lineage>
        <taxon>Eukaryota</taxon>
        <taxon>Viridiplantae</taxon>
        <taxon>Chlorophyta</taxon>
        <taxon>core chlorophytes</taxon>
        <taxon>Chlorophyceae</taxon>
        <taxon>CS clade</taxon>
        <taxon>Chlamydomonadales</taxon>
        <taxon>Haematococcaceae</taxon>
        <taxon>Haematococcus</taxon>
    </lineage>
</organism>
<keyword evidence="3" id="KW-1185">Reference proteome</keyword>
<feature type="signal peptide" evidence="1">
    <location>
        <begin position="1"/>
        <end position="33"/>
    </location>
</feature>
<keyword evidence="1" id="KW-0732">Signal</keyword>
<proteinExistence type="predicted"/>
<comment type="caution">
    <text evidence="2">The sequence shown here is derived from an EMBL/GenBank/DDBJ whole genome shotgun (WGS) entry which is preliminary data.</text>
</comment>
<accession>A0A6A0A3A9</accession>
<evidence type="ECO:0000313" key="2">
    <source>
        <dbReference type="EMBL" id="GFH26258.1"/>
    </source>
</evidence>
<feature type="chain" id="PRO_5025553374" evidence="1">
    <location>
        <begin position="34"/>
        <end position="67"/>
    </location>
</feature>
<reference evidence="2 3" key="1">
    <citation type="submission" date="2020-02" db="EMBL/GenBank/DDBJ databases">
        <title>Draft genome sequence of Haematococcus lacustris strain NIES-144.</title>
        <authorList>
            <person name="Morimoto D."/>
            <person name="Nakagawa S."/>
            <person name="Yoshida T."/>
            <person name="Sawayama S."/>
        </authorList>
    </citation>
    <scope>NUCLEOTIDE SEQUENCE [LARGE SCALE GENOMIC DNA]</scope>
    <source>
        <strain evidence="2 3">NIES-144</strain>
    </source>
</reference>
<dbReference type="AlphaFoldDB" id="A0A6A0A3A9"/>
<evidence type="ECO:0000256" key="1">
    <source>
        <dbReference type="SAM" id="SignalP"/>
    </source>
</evidence>
<evidence type="ECO:0000313" key="3">
    <source>
        <dbReference type="Proteomes" id="UP000485058"/>
    </source>
</evidence>
<dbReference type="EMBL" id="BLLF01003074">
    <property type="protein sequence ID" value="GFH26258.1"/>
    <property type="molecule type" value="Genomic_DNA"/>
</dbReference>
<name>A0A6A0A3A9_HAELA</name>
<gene>
    <name evidence="2" type="ORF">HaLaN_24378</name>
</gene>
<feature type="non-terminal residue" evidence="2">
    <location>
        <position position="1"/>
    </location>
</feature>